<protein>
    <submittedName>
        <fullName evidence="2">DUF2809 domain-containing protein</fullName>
    </submittedName>
</protein>
<evidence type="ECO:0000313" key="3">
    <source>
        <dbReference type="Proteomes" id="UP001623592"/>
    </source>
</evidence>
<keyword evidence="1" id="KW-1133">Transmembrane helix</keyword>
<reference evidence="2 3" key="1">
    <citation type="submission" date="2024-11" db="EMBL/GenBank/DDBJ databases">
        <authorList>
            <person name="Heng Y.C."/>
            <person name="Lim A.C.H."/>
            <person name="Lee J.K.Y."/>
            <person name="Kittelmann S."/>
        </authorList>
    </citation>
    <scope>NUCLEOTIDE SEQUENCE [LARGE SCALE GENOMIC DNA]</scope>
    <source>
        <strain evidence="2 3">WILCCON 0114</strain>
    </source>
</reference>
<keyword evidence="1" id="KW-0472">Membrane</keyword>
<keyword evidence="1" id="KW-0812">Transmembrane</keyword>
<sequence>MRYKRNRIIYSLIVIVIIVLGIFSKKTHTFIPTFFNDSIGDSLWAAMIFFGFGFVFDTMKTGKVALGSILFCYIIEFSQIYHAGWIDNIRNTTLGKLVLGYTFSWNDLIAYALGIGAAIILEMLLKKCSSLYV</sequence>
<dbReference type="EMBL" id="JBJIAA010000002">
    <property type="protein sequence ID" value="MFL0249524.1"/>
    <property type="molecule type" value="Genomic_DNA"/>
</dbReference>
<accession>A0ABW8TF16</accession>
<dbReference type="InterPro" id="IPR021257">
    <property type="entry name" value="DUF2809"/>
</dbReference>
<evidence type="ECO:0000313" key="2">
    <source>
        <dbReference type="EMBL" id="MFL0249524.1"/>
    </source>
</evidence>
<dbReference type="Pfam" id="PF10990">
    <property type="entry name" value="DUF2809"/>
    <property type="match status" value="1"/>
</dbReference>
<proteinExistence type="predicted"/>
<comment type="caution">
    <text evidence="2">The sequence shown here is derived from an EMBL/GenBank/DDBJ whole genome shotgun (WGS) entry which is preliminary data.</text>
</comment>
<evidence type="ECO:0000256" key="1">
    <source>
        <dbReference type="SAM" id="Phobius"/>
    </source>
</evidence>
<feature type="transmembrane region" description="Helical" evidence="1">
    <location>
        <begin position="43"/>
        <end position="59"/>
    </location>
</feature>
<feature type="transmembrane region" description="Helical" evidence="1">
    <location>
        <begin position="103"/>
        <end position="125"/>
    </location>
</feature>
<gene>
    <name evidence="2" type="ORF">ACJDT4_03745</name>
</gene>
<dbReference type="Proteomes" id="UP001623592">
    <property type="component" value="Unassembled WGS sequence"/>
</dbReference>
<keyword evidence="3" id="KW-1185">Reference proteome</keyword>
<organism evidence="2 3">
    <name type="scientific">Clostridium neuense</name>
    <dbReference type="NCBI Taxonomy" id="1728934"/>
    <lineage>
        <taxon>Bacteria</taxon>
        <taxon>Bacillati</taxon>
        <taxon>Bacillota</taxon>
        <taxon>Clostridia</taxon>
        <taxon>Eubacteriales</taxon>
        <taxon>Clostridiaceae</taxon>
        <taxon>Clostridium</taxon>
    </lineage>
</organism>
<dbReference type="RefSeq" id="WP_406786189.1">
    <property type="nucleotide sequence ID" value="NZ_JBJIAA010000002.1"/>
</dbReference>
<feature type="transmembrane region" description="Helical" evidence="1">
    <location>
        <begin position="64"/>
        <end position="83"/>
    </location>
</feature>
<feature type="transmembrane region" description="Helical" evidence="1">
    <location>
        <begin position="7"/>
        <end position="23"/>
    </location>
</feature>
<name>A0ABW8TF16_9CLOT</name>